<dbReference type="InParanoid" id="E9GQR8"/>
<evidence type="ECO:0000256" key="2">
    <source>
        <dbReference type="ARBA" id="ARBA00004922"/>
    </source>
</evidence>
<proteinExistence type="inferred from homology"/>
<keyword evidence="6" id="KW-0808">Transferase</keyword>
<dbReference type="KEGG" id="dpx:DAPPUDRAFT_246527"/>
<dbReference type="EC" id="2.4.1.122" evidence="4"/>
<evidence type="ECO:0000256" key="6">
    <source>
        <dbReference type="ARBA" id="ARBA00022679"/>
    </source>
</evidence>
<dbReference type="OrthoDB" id="414175at2759"/>
<evidence type="ECO:0000256" key="9">
    <source>
        <dbReference type="ARBA" id="ARBA00022968"/>
    </source>
</evidence>
<evidence type="ECO:0000256" key="1">
    <source>
        <dbReference type="ARBA" id="ARBA00004606"/>
    </source>
</evidence>
<accession>E9GQR8</accession>
<evidence type="ECO:0000256" key="10">
    <source>
        <dbReference type="ARBA" id="ARBA00022989"/>
    </source>
</evidence>
<reference evidence="13 14" key="1">
    <citation type="journal article" date="2011" name="Science">
        <title>The ecoresponsive genome of Daphnia pulex.</title>
        <authorList>
            <person name="Colbourne J.K."/>
            <person name="Pfrender M.E."/>
            <person name="Gilbert D."/>
            <person name="Thomas W.K."/>
            <person name="Tucker A."/>
            <person name="Oakley T.H."/>
            <person name="Tokishita S."/>
            <person name="Aerts A."/>
            <person name="Arnold G.J."/>
            <person name="Basu M.K."/>
            <person name="Bauer D.J."/>
            <person name="Caceres C.E."/>
            <person name="Carmel L."/>
            <person name="Casola C."/>
            <person name="Choi J.H."/>
            <person name="Detter J.C."/>
            <person name="Dong Q."/>
            <person name="Dusheyko S."/>
            <person name="Eads B.D."/>
            <person name="Frohlich T."/>
            <person name="Geiler-Samerotte K.A."/>
            <person name="Gerlach D."/>
            <person name="Hatcher P."/>
            <person name="Jogdeo S."/>
            <person name="Krijgsveld J."/>
            <person name="Kriventseva E.V."/>
            <person name="Kultz D."/>
            <person name="Laforsch C."/>
            <person name="Lindquist E."/>
            <person name="Lopez J."/>
            <person name="Manak J.R."/>
            <person name="Muller J."/>
            <person name="Pangilinan J."/>
            <person name="Patwardhan R.P."/>
            <person name="Pitluck S."/>
            <person name="Pritham E.J."/>
            <person name="Rechtsteiner A."/>
            <person name="Rho M."/>
            <person name="Rogozin I.B."/>
            <person name="Sakarya O."/>
            <person name="Salamov A."/>
            <person name="Schaack S."/>
            <person name="Shapiro H."/>
            <person name="Shiga Y."/>
            <person name="Skalitzky C."/>
            <person name="Smith Z."/>
            <person name="Souvorov A."/>
            <person name="Sung W."/>
            <person name="Tang Z."/>
            <person name="Tsuchiya D."/>
            <person name="Tu H."/>
            <person name="Vos H."/>
            <person name="Wang M."/>
            <person name="Wolf Y.I."/>
            <person name="Yamagata H."/>
            <person name="Yamada T."/>
            <person name="Ye Y."/>
            <person name="Shaw J.R."/>
            <person name="Andrews J."/>
            <person name="Crease T.J."/>
            <person name="Tang H."/>
            <person name="Lucas S.M."/>
            <person name="Robertson H.M."/>
            <person name="Bork P."/>
            <person name="Koonin E.V."/>
            <person name="Zdobnov E.M."/>
            <person name="Grigoriev I.V."/>
            <person name="Lynch M."/>
            <person name="Boore J.L."/>
        </authorList>
    </citation>
    <scope>NUCLEOTIDE SEQUENCE [LARGE SCALE GENOMIC DNA]</scope>
</reference>
<protein>
    <recommendedName>
        <fullName evidence="4">N-acetylgalactosaminide beta-1,3-galactosyltransferase</fullName>
        <ecNumber evidence="4">2.4.1.122</ecNumber>
    </recommendedName>
</protein>
<dbReference type="PANTHER" id="PTHR23033:SF14">
    <property type="entry name" value="GLYCOPROTEIN-N-ACETYLGALACTOSAMINE 3-BETA-GALACTOSYLTRANSFERASE 1-RELATED"/>
    <property type="match status" value="1"/>
</dbReference>
<keyword evidence="8" id="KW-0547">Nucleotide-binding</keyword>
<name>E9GQR8_DAPPU</name>
<dbReference type="Pfam" id="PF02434">
    <property type="entry name" value="Fringe"/>
    <property type="match status" value="1"/>
</dbReference>
<dbReference type="Proteomes" id="UP000000305">
    <property type="component" value="Unassembled WGS sequence"/>
</dbReference>
<dbReference type="GO" id="GO:0016020">
    <property type="term" value="C:membrane"/>
    <property type="evidence" value="ECO:0007669"/>
    <property type="project" value="UniProtKB-SubCell"/>
</dbReference>
<keyword evidence="11" id="KW-0472">Membrane</keyword>
<dbReference type="Gene3D" id="3.90.550.50">
    <property type="match status" value="1"/>
</dbReference>
<sequence length="359" mass="41383">MMLDSIHCCEVLRNCKRKLMLMGRVSSKGFPAGLGLGFVLGLLVSTLIHFSMSLSSPSYCHCNQKRQLFHQSSANLSAGNKSSRVLNQKGHRILCWIVTSPKTHSRAQLIKETWGQRCDRLLFMSSAQDERLPDAIILPVNDTYTNLWGKTQEALKYIYTHHLNEADWFYKADDDTYAVMDNMRHLLSSFDPLTALHLGFRYEDPNNGQHFMSGGSGYVLTREAIRRFVEIGLLAGNENSIQFKGNQTNNSTFISPCSIGHQGLEDVNLGSCLEKLGVTAGDSRDENKVERFLPWSLEDMICGHRKYQPEDYWMLREWSFYYPLKQDMECCSHYAVAFHYVKDYQLKVYEYLIYKLRLY</sequence>
<dbReference type="STRING" id="6669.E9GQR8"/>
<keyword evidence="9" id="KW-0735">Signal-anchor</keyword>
<keyword evidence="5" id="KW-0328">Glycosyltransferase</keyword>
<evidence type="ECO:0000256" key="4">
    <source>
        <dbReference type="ARBA" id="ARBA00012557"/>
    </source>
</evidence>
<dbReference type="PANTHER" id="PTHR23033">
    <property type="entry name" value="BETA1,3-GALACTOSYLTRANSFERASE"/>
    <property type="match status" value="1"/>
</dbReference>
<keyword evidence="7" id="KW-0812">Transmembrane</keyword>
<dbReference type="InterPro" id="IPR026050">
    <property type="entry name" value="C1GALT1/C1GALT1_chp1"/>
</dbReference>
<evidence type="ECO:0000256" key="5">
    <source>
        <dbReference type="ARBA" id="ARBA00022676"/>
    </source>
</evidence>
<organism evidence="13 14">
    <name type="scientific">Daphnia pulex</name>
    <name type="common">Water flea</name>
    <dbReference type="NCBI Taxonomy" id="6669"/>
    <lineage>
        <taxon>Eukaryota</taxon>
        <taxon>Metazoa</taxon>
        <taxon>Ecdysozoa</taxon>
        <taxon>Arthropoda</taxon>
        <taxon>Crustacea</taxon>
        <taxon>Branchiopoda</taxon>
        <taxon>Diplostraca</taxon>
        <taxon>Cladocera</taxon>
        <taxon>Anomopoda</taxon>
        <taxon>Daphniidae</taxon>
        <taxon>Daphnia</taxon>
    </lineage>
</organism>
<comment type="similarity">
    <text evidence="3">Belongs to the glycosyltransferase 31 family. Beta3-Gal-T subfamily.</text>
</comment>
<evidence type="ECO:0000313" key="14">
    <source>
        <dbReference type="Proteomes" id="UP000000305"/>
    </source>
</evidence>
<evidence type="ECO:0000256" key="7">
    <source>
        <dbReference type="ARBA" id="ARBA00022692"/>
    </source>
</evidence>
<dbReference type="GO" id="GO:0016263">
    <property type="term" value="F:glycoprotein-N-acetylgalactosamine 3-beta-galactosyltransferase activity"/>
    <property type="evidence" value="ECO:0000318"/>
    <property type="project" value="GO_Central"/>
</dbReference>
<evidence type="ECO:0000256" key="11">
    <source>
        <dbReference type="ARBA" id="ARBA00023136"/>
    </source>
</evidence>
<comment type="subcellular location">
    <subcellularLocation>
        <location evidence="1">Membrane</location>
        <topology evidence="1">Single-pass type II membrane protein</topology>
    </subcellularLocation>
</comment>
<gene>
    <name evidence="13" type="ORF">DAPPUDRAFT_246527</name>
</gene>
<comment type="pathway">
    <text evidence="2">Protein modification; protein glycosylation.</text>
</comment>
<evidence type="ECO:0000259" key="12">
    <source>
        <dbReference type="Pfam" id="PF02434"/>
    </source>
</evidence>
<keyword evidence="14" id="KW-1185">Reference proteome</keyword>
<dbReference type="InterPro" id="IPR003378">
    <property type="entry name" value="Fringe-like_glycosylTrfase"/>
</dbReference>
<dbReference type="HOGENOM" id="CLU_035857_1_0_1"/>
<dbReference type="FunFam" id="3.90.550.50:FF:000033">
    <property type="entry name" value="GD23186"/>
    <property type="match status" value="1"/>
</dbReference>
<dbReference type="EMBL" id="GL732558">
    <property type="protein sequence ID" value="EFX78163.1"/>
    <property type="molecule type" value="Genomic_DNA"/>
</dbReference>
<feature type="domain" description="Fringe-like glycosyltransferase" evidence="12">
    <location>
        <begin position="93"/>
        <end position="228"/>
    </location>
</feature>
<keyword evidence="10" id="KW-1133">Transmembrane helix</keyword>
<evidence type="ECO:0000256" key="8">
    <source>
        <dbReference type="ARBA" id="ARBA00022741"/>
    </source>
</evidence>
<dbReference type="AlphaFoldDB" id="E9GQR8"/>
<evidence type="ECO:0000313" key="13">
    <source>
        <dbReference type="EMBL" id="EFX78163.1"/>
    </source>
</evidence>
<evidence type="ECO:0000256" key="3">
    <source>
        <dbReference type="ARBA" id="ARBA00006462"/>
    </source>
</evidence>
<dbReference type="PhylomeDB" id="E9GQR8"/>
<dbReference type="eggNOG" id="KOG2246">
    <property type="taxonomic scope" value="Eukaryota"/>
</dbReference>
<dbReference type="GO" id="GO:0000166">
    <property type="term" value="F:nucleotide binding"/>
    <property type="evidence" value="ECO:0007669"/>
    <property type="project" value="UniProtKB-KW"/>
</dbReference>